<dbReference type="Pfam" id="PF10543">
    <property type="entry name" value="ORF6N"/>
    <property type="match status" value="1"/>
</dbReference>
<evidence type="ECO:0000313" key="3">
    <source>
        <dbReference type="EMBL" id="ACD22047.1"/>
    </source>
</evidence>
<feature type="domain" description="ORF6C" evidence="2">
    <location>
        <begin position="143"/>
        <end position="246"/>
    </location>
</feature>
<name>B2TM25_CLOBB</name>
<evidence type="ECO:0008006" key="4">
    <source>
        <dbReference type="Google" id="ProtNLM"/>
    </source>
</evidence>
<dbReference type="HOGENOM" id="CLU_046670_2_2_9"/>
<dbReference type="AlphaFoldDB" id="B2TM25"/>
<protein>
    <recommendedName>
        <fullName evidence="4">KilA-N DNA-binding domain-containing protein</fullName>
    </recommendedName>
</protein>
<reference evidence="3" key="2">
    <citation type="submission" date="2009-08" db="EMBL/GenBank/DDBJ databases">
        <authorList>
            <person name="Shrivastava S."/>
            <person name="Brinkac L.M."/>
            <person name="Dodson R.J."/>
            <person name="Harkins D.M."/>
            <person name="Durkin A.S."/>
            <person name="Sutton G."/>
        </authorList>
    </citation>
    <scope>NUCLEOTIDE SEQUENCE</scope>
    <source>
        <strain evidence="3">Eklund 17B</strain>
    </source>
</reference>
<sequence length="259" mass="30148">MDKKILEVSQIKLRGIKEVEGMKFHDIEGGFGESKKAMLAKEIAEIHRREVKKVNELINNNRKRFKDNVDIIDLKTGLSKRLVLEMGFTNAQYGNANNIYLLSERGYSKLLKILEDDVAWEQYEKLVDGYFNMRAEFPKMSKELKAIFAIDERTVELDSRITKLENNTTIDYSQQEELRTLGTKKVVAILGGTDAPAYKELNKKVFSSFWRDYKRKLEVNSYKNTLVKDFETGKQAIINWCPSKEVYFMIRGCNAQMRM</sequence>
<dbReference type="KEGG" id="cbk:CLL_A1949"/>
<reference evidence="3" key="1">
    <citation type="submission" date="2009-06" db="EMBL/GenBank/DDBJ databases">
        <authorList>
            <consortium name="US DOE Joint Genome Institute (JGI-PGF)"/>
            <person name="Lucas S."/>
            <person name="Copeland A."/>
            <person name="Lapidus A."/>
            <person name="Glavina del Rio T."/>
            <person name="Dalin E."/>
            <person name="Tice H."/>
            <person name="Bruce D."/>
            <person name="Goodwin L."/>
            <person name="Pitluck S."/>
            <person name="Kyrpides N."/>
            <person name="Mavromatis K."/>
            <person name="Ivanova N."/>
            <person name="Saunders E."/>
            <person name="Brettin T."/>
            <person name="Detter J.C."/>
            <person name="Han C."/>
            <person name="Larimer F."/>
            <person name="Land M."/>
            <person name="Hauser L."/>
            <person name="Markowitz V."/>
            <person name="Cheng J.-F."/>
            <person name="Hugenholtz P."/>
            <person name="Woyke T."/>
            <person name="Wu D."/>
            <person name="Gronow S."/>
            <person name="Klenk H.-P."/>
            <person name="Eisen J.A."/>
        </authorList>
    </citation>
    <scope>NUCLEOTIDE SEQUENCE</scope>
    <source>
        <strain evidence="3">Eklund 17B</strain>
    </source>
</reference>
<dbReference type="EMBL" id="CP001056">
    <property type="protein sequence ID" value="ACD22047.1"/>
    <property type="molecule type" value="Genomic_DNA"/>
</dbReference>
<evidence type="ECO:0000259" key="1">
    <source>
        <dbReference type="Pfam" id="PF10543"/>
    </source>
</evidence>
<accession>U4PGF2</accession>
<dbReference type="Pfam" id="PF10552">
    <property type="entry name" value="ORF6C"/>
    <property type="match status" value="1"/>
</dbReference>
<feature type="domain" description="KilA-N DNA-binding" evidence="1">
    <location>
        <begin position="35"/>
        <end position="113"/>
    </location>
</feature>
<evidence type="ECO:0000259" key="2">
    <source>
        <dbReference type="Pfam" id="PF10552"/>
    </source>
</evidence>
<gene>
    <name evidence="3" type="ordered locus">CLL_A1949</name>
</gene>
<organism evidence="3">
    <name type="scientific">Clostridium botulinum (strain Eklund 17B / Type B)</name>
    <dbReference type="NCBI Taxonomy" id="935198"/>
    <lineage>
        <taxon>Bacteria</taxon>
        <taxon>Bacillati</taxon>
        <taxon>Bacillota</taxon>
        <taxon>Clostridia</taxon>
        <taxon>Eubacteriales</taxon>
        <taxon>Clostridiaceae</taxon>
        <taxon>Clostridium</taxon>
    </lineage>
</organism>
<dbReference type="PATRIC" id="fig|935198.13.peg.1899"/>
<dbReference type="InterPro" id="IPR018878">
    <property type="entry name" value="ORF6C_dom"/>
</dbReference>
<dbReference type="InterPro" id="IPR018873">
    <property type="entry name" value="KilA-N_DNA-bd_domain"/>
</dbReference>
<accession>B2TM25</accession>
<proteinExistence type="predicted"/>